<gene>
    <name evidence="3" type="ORF">VCS650_LOCUS21850</name>
</gene>
<proteinExistence type="predicted"/>
<name>A0A814RHY3_9BILA</name>
<dbReference type="Proteomes" id="UP000663891">
    <property type="component" value="Unassembled WGS sequence"/>
</dbReference>
<feature type="compositionally biased region" description="Basic and acidic residues" evidence="1">
    <location>
        <begin position="20"/>
        <end position="36"/>
    </location>
</feature>
<comment type="caution">
    <text evidence="3">The sequence shown here is derived from an EMBL/GenBank/DDBJ whole genome shotgun (WGS) entry which is preliminary data.</text>
</comment>
<dbReference type="AlphaFoldDB" id="A0A814RHY3"/>
<feature type="region of interest" description="Disordered" evidence="1">
    <location>
        <begin position="20"/>
        <end position="67"/>
    </location>
</feature>
<sequence length="67" mass="7646">MLILVAISVIFINTFVLTRRDQSTDQPHENSHKVELVHNQNHTIKPLKPDQIEPQRIQRPAAPDAGK</sequence>
<feature type="chain" id="PRO_5032493073" evidence="2">
    <location>
        <begin position="19"/>
        <end position="67"/>
    </location>
</feature>
<evidence type="ECO:0000256" key="1">
    <source>
        <dbReference type="SAM" id="MobiDB-lite"/>
    </source>
</evidence>
<organism evidence="3 4">
    <name type="scientific">Adineta steineri</name>
    <dbReference type="NCBI Taxonomy" id="433720"/>
    <lineage>
        <taxon>Eukaryota</taxon>
        <taxon>Metazoa</taxon>
        <taxon>Spiralia</taxon>
        <taxon>Gnathifera</taxon>
        <taxon>Rotifera</taxon>
        <taxon>Eurotatoria</taxon>
        <taxon>Bdelloidea</taxon>
        <taxon>Adinetida</taxon>
        <taxon>Adinetidae</taxon>
        <taxon>Adineta</taxon>
    </lineage>
</organism>
<evidence type="ECO:0000313" key="3">
    <source>
        <dbReference type="EMBL" id="CAF1133187.1"/>
    </source>
</evidence>
<feature type="non-terminal residue" evidence="3">
    <location>
        <position position="1"/>
    </location>
</feature>
<reference evidence="3" key="1">
    <citation type="submission" date="2021-02" db="EMBL/GenBank/DDBJ databases">
        <authorList>
            <person name="Nowell W R."/>
        </authorList>
    </citation>
    <scope>NUCLEOTIDE SEQUENCE</scope>
</reference>
<evidence type="ECO:0000256" key="2">
    <source>
        <dbReference type="SAM" id="SignalP"/>
    </source>
</evidence>
<dbReference type="EMBL" id="CAJNON010000240">
    <property type="protein sequence ID" value="CAF1133187.1"/>
    <property type="molecule type" value="Genomic_DNA"/>
</dbReference>
<keyword evidence="2" id="KW-0732">Signal</keyword>
<evidence type="ECO:0000313" key="4">
    <source>
        <dbReference type="Proteomes" id="UP000663891"/>
    </source>
</evidence>
<accession>A0A814RHY3</accession>
<feature type="signal peptide" evidence="2">
    <location>
        <begin position="1"/>
        <end position="18"/>
    </location>
</feature>
<protein>
    <submittedName>
        <fullName evidence="3">Uncharacterized protein</fullName>
    </submittedName>
</protein>